<evidence type="ECO:0000313" key="6">
    <source>
        <dbReference type="Proteomes" id="UP000530660"/>
    </source>
</evidence>
<dbReference type="Pfam" id="PF06644">
    <property type="entry name" value="ATP11"/>
    <property type="match status" value="1"/>
</dbReference>
<dbReference type="GO" id="GO:0033615">
    <property type="term" value="P:mitochondrial proton-transporting ATP synthase complex assembly"/>
    <property type="evidence" value="ECO:0007669"/>
    <property type="project" value="TreeGrafter"/>
</dbReference>
<sequence>MNWWHPVESQRRKVLSSLRRVNSAWTRRITQLRPLIRLHTQETFLTFSCSGSRADPDPSHGMRVLGLLLASKQSRWLPGAAATWTQKGRYSYPLPRLQRGLAFSYPSPRELNQVVHLDKFARQAPADCVTIWSLHYNQKPNMLGGALSESEFVTFAQRAAKYPWFVFPLLQSPEGDSFVSLVCQVQDARYVMFTYLQEYRQQLATAQPRIIFTVYDELLAEKRLALVRLENLHESQLKKSDLWRLWCQWRYLYTAERGEGLQLLEDFNERPRSFAFERVLDLGRRLYSARE</sequence>
<evidence type="ECO:0000256" key="4">
    <source>
        <dbReference type="ARBA" id="ARBA00023128"/>
    </source>
</evidence>
<organism evidence="5 6">
    <name type="scientific">Cyanidiococcus yangmingshanensis</name>
    <dbReference type="NCBI Taxonomy" id="2690220"/>
    <lineage>
        <taxon>Eukaryota</taxon>
        <taxon>Rhodophyta</taxon>
        <taxon>Bangiophyceae</taxon>
        <taxon>Cyanidiales</taxon>
        <taxon>Cyanidiaceae</taxon>
        <taxon>Cyanidiococcus</taxon>
    </lineage>
</organism>
<keyword evidence="3" id="KW-0809">Transit peptide</keyword>
<dbReference type="OrthoDB" id="4125at2759"/>
<comment type="similarity">
    <text evidence="2">Belongs to the ATP11 family.</text>
</comment>
<dbReference type="InterPro" id="IPR010591">
    <property type="entry name" value="ATP11"/>
</dbReference>
<proteinExistence type="inferred from homology"/>
<keyword evidence="4" id="KW-0496">Mitochondrion</keyword>
<keyword evidence="6" id="KW-1185">Reference proteome</keyword>
<evidence type="ECO:0000256" key="2">
    <source>
        <dbReference type="ARBA" id="ARBA00009116"/>
    </source>
</evidence>
<dbReference type="PANTHER" id="PTHR13126">
    <property type="entry name" value="CHAPERONE ATP11"/>
    <property type="match status" value="1"/>
</dbReference>
<reference evidence="5 6" key="1">
    <citation type="journal article" date="2020" name="J. Phycol.">
        <title>Comparative genome analysis reveals Cyanidiococcus gen. nov., a new extremophilic red algal genus sister to Cyanidioschyzon (Cyanidioschyzonaceae, Rhodophyta).</title>
        <authorList>
            <person name="Liu S.-L."/>
            <person name="Chiang Y.-R."/>
            <person name="Yoon H.S."/>
            <person name="Fu H.-Y."/>
        </authorList>
    </citation>
    <scope>NUCLEOTIDE SEQUENCE [LARGE SCALE GENOMIC DNA]</scope>
    <source>
        <strain evidence="5 6">THAL066</strain>
    </source>
</reference>
<name>A0A7J7IF41_9RHOD</name>
<dbReference type="Proteomes" id="UP000530660">
    <property type="component" value="Unassembled WGS sequence"/>
</dbReference>
<evidence type="ECO:0000256" key="3">
    <source>
        <dbReference type="ARBA" id="ARBA00022946"/>
    </source>
</evidence>
<dbReference type="EMBL" id="VWRR01000013">
    <property type="protein sequence ID" value="KAF6001628.1"/>
    <property type="molecule type" value="Genomic_DNA"/>
</dbReference>
<comment type="subcellular location">
    <subcellularLocation>
        <location evidence="1">Mitochondrion</location>
    </subcellularLocation>
</comment>
<evidence type="ECO:0000256" key="1">
    <source>
        <dbReference type="ARBA" id="ARBA00004173"/>
    </source>
</evidence>
<evidence type="ECO:0000313" key="5">
    <source>
        <dbReference type="EMBL" id="KAF6001628.1"/>
    </source>
</evidence>
<gene>
    <name evidence="5" type="ORF">F1559_000323</name>
</gene>
<dbReference type="GO" id="GO:0005739">
    <property type="term" value="C:mitochondrion"/>
    <property type="evidence" value="ECO:0007669"/>
    <property type="project" value="UniProtKB-SubCell"/>
</dbReference>
<accession>A0A7J7IF41</accession>
<dbReference type="PANTHER" id="PTHR13126:SF0">
    <property type="entry name" value="ATP SYNTHASE MITOCHONDRIAL F1 COMPLEX ASSEMBLY FACTOR 1"/>
    <property type="match status" value="1"/>
</dbReference>
<comment type="caution">
    <text evidence="5">The sequence shown here is derived from an EMBL/GenBank/DDBJ whole genome shotgun (WGS) entry which is preliminary data.</text>
</comment>
<protein>
    <submittedName>
        <fullName evidence="5">Uncharacterized protein</fullName>
    </submittedName>
</protein>
<dbReference type="AlphaFoldDB" id="A0A7J7IF41"/>